<feature type="compositionally biased region" description="Low complexity" evidence="1">
    <location>
        <begin position="449"/>
        <end position="459"/>
    </location>
</feature>
<feature type="compositionally biased region" description="Low complexity" evidence="1">
    <location>
        <begin position="1645"/>
        <end position="1657"/>
    </location>
</feature>
<evidence type="ECO:0000313" key="2">
    <source>
        <dbReference type="EMBL" id="KAA6403313.1"/>
    </source>
</evidence>
<dbReference type="PANTHER" id="PTHR46348:SF1">
    <property type="entry name" value="DELETED IN LUNG AND ESOPHAGEAL CANCER PROTEIN 1"/>
    <property type="match status" value="1"/>
</dbReference>
<comment type="caution">
    <text evidence="2">The sequence shown here is derived from an EMBL/GenBank/DDBJ whole genome shotgun (WGS) entry which is preliminary data.</text>
</comment>
<feature type="region of interest" description="Disordered" evidence="1">
    <location>
        <begin position="982"/>
        <end position="1007"/>
    </location>
</feature>
<feature type="region of interest" description="Disordered" evidence="1">
    <location>
        <begin position="1621"/>
        <end position="1664"/>
    </location>
</feature>
<feature type="compositionally biased region" description="Polar residues" evidence="1">
    <location>
        <begin position="2158"/>
        <end position="2169"/>
    </location>
</feature>
<dbReference type="GO" id="GO:0005929">
    <property type="term" value="C:cilium"/>
    <property type="evidence" value="ECO:0007669"/>
    <property type="project" value="TreeGrafter"/>
</dbReference>
<feature type="region of interest" description="Disordered" evidence="1">
    <location>
        <begin position="447"/>
        <end position="467"/>
    </location>
</feature>
<organism evidence="2 3">
    <name type="scientific">Streblomastix strix</name>
    <dbReference type="NCBI Taxonomy" id="222440"/>
    <lineage>
        <taxon>Eukaryota</taxon>
        <taxon>Metamonada</taxon>
        <taxon>Preaxostyla</taxon>
        <taxon>Oxymonadida</taxon>
        <taxon>Streblomastigidae</taxon>
        <taxon>Streblomastix</taxon>
    </lineage>
</organism>
<feature type="compositionally biased region" description="Basic and acidic residues" evidence="1">
    <location>
        <begin position="2482"/>
        <end position="2495"/>
    </location>
</feature>
<feature type="compositionally biased region" description="Polar residues" evidence="1">
    <location>
        <begin position="2556"/>
        <end position="2590"/>
    </location>
</feature>
<feature type="region of interest" description="Disordered" evidence="1">
    <location>
        <begin position="1178"/>
        <end position="1215"/>
    </location>
</feature>
<name>A0A5J4X8D7_9EUKA</name>
<reference evidence="2 3" key="1">
    <citation type="submission" date="2019-03" db="EMBL/GenBank/DDBJ databases">
        <title>Single cell metagenomics reveals metabolic interactions within the superorganism composed of flagellate Streblomastix strix and complex community of Bacteroidetes bacteria on its surface.</title>
        <authorList>
            <person name="Treitli S.C."/>
            <person name="Kolisko M."/>
            <person name="Husnik F."/>
            <person name="Keeling P."/>
            <person name="Hampl V."/>
        </authorList>
    </citation>
    <scope>NUCLEOTIDE SEQUENCE [LARGE SCALE GENOMIC DNA]</scope>
    <source>
        <strain evidence="2">ST1C</strain>
    </source>
</reference>
<accession>A0A5J4X8D7</accession>
<evidence type="ECO:0008006" key="4">
    <source>
        <dbReference type="Google" id="ProtNLM"/>
    </source>
</evidence>
<dbReference type="PANTHER" id="PTHR46348">
    <property type="entry name" value="DELETED IN LUNG AND ESOPHAGEAL CANCER PROTEIN 1"/>
    <property type="match status" value="1"/>
</dbReference>
<protein>
    <recommendedName>
        <fullName evidence="4">MSP domain-containing protein</fullName>
    </recommendedName>
</protein>
<feature type="compositionally biased region" description="Low complexity" evidence="1">
    <location>
        <begin position="2397"/>
        <end position="2417"/>
    </location>
</feature>
<evidence type="ECO:0000256" key="1">
    <source>
        <dbReference type="SAM" id="MobiDB-lite"/>
    </source>
</evidence>
<feature type="compositionally biased region" description="Basic and acidic residues" evidence="1">
    <location>
        <begin position="2542"/>
        <end position="2555"/>
    </location>
</feature>
<proteinExistence type="predicted"/>
<feature type="compositionally biased region" description="Low complexity" evidence="1">
    <location>
        <begin position="2176"/>
        <end position="2188"/>
    </location>
</feature>
<sequence>MICTLKNNTINVFRTSTLKMPFNLAVSPPSAQFTQYRVGGKYPFYFTVTNSEPTSVHVRIVPPLNACFKVWEVTQLERTTGKVAPGLSVSYEILFTPEHLEPIHDNIQIQTEKGSTTFQITAQLAPPVLTLPQILDCGPCFNDKSKIIEIKFSNLGGTGTFAFEQPGIESKEVTLATLHIAKSNQNDNTKNKGKSNGVPGSYLNTKYFVIEPKYFHLEKGEEGTVRVTYYPMGVKKTKSRINDESDSDSINVSEDEKGSICSPHEIMVQLNCNDYLILPIYLKGQSIRPFAFIPLPPTTAPLPSLDESQLNILTQPFIFRAPVPPRSLFFTQTPLYTSNTQEILVYNPCPLPIRFNWLFLDAPLDYIRGTDIRMLLYNIATRRRTQTKQINEISNELNDNDNLILEMDSILQEKLIEGLDYLQIEPQNGIINAFTQSKFHITFTPQPPQISNQSISQSNKARSIGGRIGEQGFRTNYDSWMFMYASMSTLPPNGSQSPYSLWDQQITDPSGVRDINKEKGIVSVNDKSQNKNNQQTTSSLLQTEENNQFSLDPNQQEQLIAETTTSSSSQSTSQSSIKSFGRKGENLLFTLPVSGTSSIPDLSLIQQSKLVSIHNSNQLNEGDGNASKSRSIIKYDYPISNEKGTTRSSFGSSALSTALTQLSLIPTDPLHPVCALRIEEPCIDFGVLPPNRFNIMNVTLVNTSPNKRLRYKWRIRIDDEKKRQRLANEKNEVVPIKNSDQYPEPQFIPFVNAVQVIEKVFTPDVVQMILNNNPLELFGLGLQKVQNNQEDDSEEKEQEDNNDDQRQNLVVIRNTAIELYNEIETTNSYSIYREQQSVGLMVVSSPNGVIEPGQSMVLSVGFACVNQHTMDLLSRIVVEEIDSDGKYQETKNKEVEDELIDEEDNQNESNSLVLALSGAVLVPVVAVDPPFLSLEATYVNITSEKKLKLINSTGVPCNFVWETIIMNGQGEAELDVLNENDDEEEDFLNDQDKSSTPQHYIPETPASQMRLKRKRSQQFSLTFNPPTGELGPNKTIDIMMSFTPYTGGPYELAGVCHIADTHNAATGLIIRAFADSLSVNYSVEDPITHEQPNTPINDVYDYQKGKSIIFPDDIPVGSIKHMLVKLINPTTITAYYTLKFIRFHAPANEQELKTMYRQRKKKRNEQIKELSELQPIIERPELLESEQGSRKDQNNPIKSPFETYQGPQDNDDKAGEDEDAAFDVMAPIAIEKKVQPIDESKGIQSGSLIVKNGRVFRTKASIQEEQEPKGEAAKKKKIKQTLNELKKVADASRVNLKVVKVDTSKKVKEKNVSVKTQVSSNQSANSLMTAVDSSQSNQFPKKPQIRGSADEHKSYFVKPSKASSIFLSNQGQEFCEKEIKKQSEIRESQIRLGRGKGIALFPSPSPKGMLLPESVLVIDVALYSNAQGVYRDNLVARFYEVQGHIGKQWKEPEDINERQFNTEEEKQNFIQEQQELKDKKDKYIRDPKNYLIDHIKEAAPPISIPVYAGIVGRELEFDGGPTSLFPERLDGEDQQENEKKNEEQRKELNEQNYDEQMEQQRKIPNPKLSPLPQLSFLPTLRNIGDLTKQIRIANKSCFDILLQWIRYEQPRERPPILQVRIEFGNQQKERNDDINDGSFKGEGNQQQSTKIQQQQSKEPSDKPKVIIDAYHPKEINEDKIMPPFTIFPESTIVKRGSSYNFDLFLHTDSPSLVDGLNTLLLEAKATPIYPRISQIQQVGTLTQQTKQMIPELRQLYDLQGRRLNWYTSELIKEVRSLQLYPIFQDQRSGNIFFLPPTDLSNTKSFSSSFKQSPLPSSTVNSPFPLGQSQPITDGIIPYPKGAINERLNTALAETAQDQSYAQQILNATNRDDATKALSNQLVKRSLQKRYQRMRAVIPPPEQYLRNRAIVAMLKRTSRKHRLSKGDKQQYKQLKGDTQIQFEVDDSPKTADGDVSMNFLINAVAGSKNGARINPFAEEALHSTPPLRFLTTVIVIKPYLTPSVNQMRFILAPPPHPSTPKPKQLVLTNTSQATLSFVAIISPPFVFVVNQFDEDIETLKKTGSKILQQISNVTKRSTSTENLVKKAFTSTTASHEVMDYNQIPPVAKTISRTPLPVVLKGGKPIALTREDIMKSCGLKEDQIINYTKITKSKERDQTIKSSSTDKNNLSPEKLRTPKQQTKPQSPSKQGMKQQQQLNSNKISSKTPNKTPETIERRGLSRNSQLSVSVSQAAFVPLGSSTANAMLNQRIQEMKYSQNTTQSTQLVALSPRENCEISVSIINEAIDNKNGDIREKRGIGSGTVMQGREAKQLALAMKHWQINKRRKEKEIVLASDDYDIDEDIGVDGDGNTGSIGEQDDQIENNDDIYLDFDYDDVESQSANADTKQTKADFNMNKQIGQQQQQQGFEQEQQQQQQGISLGGRRLIRKKPRRRRIEEIILPKEEPQAKYLGFKAEWPEDEEIKGEIAILNISGEEMNTGNDSQKNKDSKDKENNKERVRIGLRGQIRHALLLPQVYLALIQRNQVMIADTTVLRVGKLINSSDDSKTDKNRSKTDRSNSSQNNYKFSNQLIPNPLQQSINHPDTSIMNVDNPQSIPPQPLSPSSQSILSIQPPPFSPYGYFTIDFGTIRINPEYPPVFRYAMLNVSSIDAHYRVTFQALIRSPAVSSVLLQTPGLTIGRAPLALTDSILITPSTLTQYSSISQQQSSSASLPNEKSNQIPQHLNINRSLSILAGSLHPDADAALILQQMKITPISGKGTENETARGPFKLLCGYRGVVPGHKEGMLQSTCLEIEFNPHEVGASAAVLMVEVCGGQKFPLFVHGDATLVE</sequence>
<feature type="compositionally biased region" description="Acidic residues" evidence="1">
    <location>
        <begin position="789"/>
        <end position="802"/>
    </location>
</feature>
<feature type="compositionally biased region" description="Basic and acidic residues" evidence="1">
    <location>
        <begin position="1527"/>
        <end position="1549"/>
    </location>
</feature>
<dbReference type="Gene3D" id="2.60.40.10">
    <property type="entry name" value="Immunoglobulins"/>
    <property type="match status" value="3"/>
</dbReference>
<feature type="region of interest" description="Disordered" evidence="1">
    <location>
        <begin position="2397"/>
        <end position="2424"/>
    </location>
</feature>
<feature type="compositionally biased region" description="Basic and acidic residues" evidence="1">
    <location>
        <begin position="1178"/>
        <end position="1193"/>
    </location>
</feature>
<dbReference type="GO" id="GO:0008285">
    <property type="term" value="P:negative regulation of cell population proliferation"/>
    <property type="evidence" value="ECO:0007669"/>
    <property type="project" value="InterPro"/>
</dbReference>
<dbReference type="InterPro" id="IPR013783">
    <property type="entry name" value="Ig-like_fold"/>
</dbReference>
<gene>
    <name evidence="2" type="ORF">EZS28_001155</name>
</gene>
<feature type="region of interest" description="Disordered" evidence="1">
    <location>
        <begin position="1521"/>
        <end position="1571"/>
    </location>
</feature>
<feature type="region of interest" description="Disordered" evidence="1">
    <location>
        <begin position="2472"/>
        <end position="2495"/>
    </location>
</feature>
<dbReference type="InterPro" id="IPR033304">
    <property type="entry name" value="DLEC1"/>
</dbReference>
<dbReference type="Proteomes" id="UP000324800">
    <property type="component" value="Unassembled WGS sequence"/>
</dbReference>
<feature type="region of interest" description="Disordered" evidence="1">
    <location>
        <begin position="1330"/>
        <end position="1350"/>
    </location>
</feature>
<dbReference type="GO" id="GO:0005737">
    <property type="term" value="C:cytoplasm"/>
    <property type="evidence" value="ECO:0007669"/>
    <property type="project" value="TreeGrafter"/>
</dbReference>
<feature type="region of interest" description="Disordered" evidence="1">
    <location>
        <begin position="2540"/>
        <end position="2605"/>
    </location>
</feature>
<feature type="compositionally biased region" description="Polar residues" evidence="1">
    <location>
        <begin position="2189"/>
        <end position="2210"/>
    </location>
</feature>
<evidence type="ECO:0000313" key="3">
    <source>
        <dbReference type="Proteomes" id="UP000324800"/>
    </source>
</evidence>
<dbReference type="GO" id="GO:0015631">
    <property type="term" value="F:tubulin binding"/>
    <property type="evidence" value="ECO:0007669"/>
    <property type="project" value="TreeGrafter"/>
</dbReference>
<dbReference type="OrthoDB" id="2115465at2759"/>
<feature type="region of interest" description="Disordered" evidence="1">
    <location>
        <begin position="2151"/>
        <end position="2224"/>
    </location>
</feature>
<feature type="compositionally biased region" description="Polar residues" evidence="1">
    <location>
        <begin position="1330"/>
        <end position="1339"/>
    </location>
</feature>
<feature type="region of interest" description="Disordered" evidence="1">
    <location>
        <begin position="786"/>
        <end position="807"/>
    </location>
</feature>
<dbReference type="EMBL" id="SNRW01000114">
    <property type="protein sequence ID" value="KAA6403313.1"/>
    <property type="molecule type" value="Genomic_DNA"/>
</dbReference>